<sequence length="253" mass="27065">MTYCLGILVEEGLLLASDSRSNAGFDQIVEVTKLSLLPLAPDRIVAIQSAGNLATTQTVITMLREAFGGGDPALDVKACKTMFEVAQIVGEQLRVAIAHDRAFVTPYGDPGASFLVSGQIAGHPPRLFQIYSAGNFVEATDRAPVLQIGETKYGKPILDRALTSSSSLEEAAKLAMLSFDATIRSNLSVGLPLDVLLYRANSFSGASLVTVRSDDPYWVALRESYSVGLKGLIDSLPPPPQLWRPIDGGSIER</sequence>
<keyword evidence="2" id="KW-1185">Reference proteome</keyword>
<dbReference type="InterPro" id="IPR016545">
    <property type="entry name" value="UCP009120_prtse"/>
</dbReference>
<dbReference type="PIRSF" id="PIRSF009120">
    <property type="entry name" value="UCP009120_prtse"/>
    <property type="match status" value="1"/>
</dbReference>
<organism evidence="1 2">
    <name type="scientific">Sphingobium naphthae</name>
    <dbReference type="NCBI Taxonomy" id="1886786"/>
    <lineage>
        <taxon>Bacteria</taxon>
        <taxon>Pseudomonadati</taxon>
        <taxon>Pseudomonadota</taxon>
        <taxon>Alphaproteobacteria</taxon>
        <taxon>Sphingomonadales</taxon>
        <taxon>Sphingomonadaceae</taxon>
        <taxon>Sphingobium</taxon>
    </lineage>
</organism>
<protein>
    <submittedName>
        <fullName evidence="1">Peptidase</fullName>
    </submittedName>
</protein>
<reference evidence="2" key="1">
    <citation type="journal article" date="2022" name="J Environ Chem Eng">
        <title>Biodegradation of petroleum oil using a constructed nonpathogenic and heavy metal-tolerant bacterial consortium isolated from marine sponges.</title>
        <authorList>
            <person name="Dechsakulwatana C."/>
            <person name="Rungsihiranrut A."/>
            <person name="Muangchinda C."/>
            <person name="Ningthoujam R."/>
            <person name="Klankeo P."/>
            <person name="Pinyakong O."/>
        </authorList>
    </citation>
    <scope>NUCLEOTIDE SEQUENCE [LARGE SCALE GENOMIC DNA]</scope>
    <source>
        <strain evidence="2">MO2-4</strain>
    </source>
</reference>
<dbReference type="Proteomes" id="UP001185984">
    <property type="component" value="Unassembled WGS sequence"/>
</dbReference>
<proteinExistence type="predicted"/>
<evidence type="ECO:0000313" key="2">
    <source>
        <dbReference type="Proteomes" id="UP001185984"/>
    </source>
</evidence>
<comment type="caution">
    <text evidence="1">The sequence shown here is derived from an EMBL/GenBank/DDBJ whole genome shotgun (WGS) entry which is preliminary data.</text>
</comment>
<dbReference type="EMBL" id="JAPTHD010000009">
    <property type="protein sequence ID" value="MDV5825328.1"/>
    <property type="molecule type" value="Genomic_DNA"/>
</dbReference>
<dbReference type="SUPFAM" id="SSF56235">
    <property type="entry name" value="N-terminal nucleophile aminohydrolases (Ntn hydrolases)"/>
    <property type="match status" value="1"/>
</dbReference>
<dbReference type="InterPro" id="IPR029055">
    <property type="entry name" value="Ntn_hydrolases_N"/>
</dbReference>
<name>A0ABU4A0N5_9SPHN</name>
<dbReference type="Gene3D" id="3.60.20.10">
    <property type="entry name" value="Glutamine Phosphoribosylpyrophosphate, subunit 1, domain 1"/>
    <property type="match status" value="1"/>
</dbReference>
<evidence type="ECO:0000313" key="1">
    <source>
        <dbReference type="EMBL" id="MDV5825328.1"/>
    </source>
</evidence>
<dbReference type="RefSeq" id="WP_010339853.1">
    <property type="nucleotide sequence ID" value="NZ_JAPTHD010000009.1"/>
</dbReference>
<accession>A0ABU4A0N5</accession>
<gene>
    <name evidence="1" type="ORF">O0R41_17120</name>
</gene>